<dbReference type="EMBL" id="CP008941">
    <property type="protein sequence ID" value="AIK96554.1"/>
    <property type="molecule type" value="Genomic_DNA"/>
</dbReference>
<dbReference type="KEGG" id="paca:ID47_07105"/>
<dbReference type="Proteomes" id="UP000028926">
    <property type="component" value="Chromosome"/>
</dbReference>
<evidence type="ECO:0000256" key="1">
    <source>
        <dbReference type="SAM" id="Phobius"/>
    </source>
</evidence>
<keyword evidence="3" id="KW-1185">Reference proteome</keyword>
<keyword evidence="1" id="KW-1133">Transmembrane helix</keyword>
<feature type="transmembrane region" description="Helical" evidence="1">
    <location>
        <begin position="52"/>
        <end position="72"/>
    </location>
</feature>
<name>A0A077AX49_9PROT</name>
<proteinExistence type="predicted"/>
<dbReference type="HOGENOM" id="CLU_2231703_0_0_5"/>
<organism evidence="2 3">
    <name type="scientific">Candidatus Odyssella acanthamoebae</name>
    <dbReference type="NCBI Taxonomy" id="91604"/>
    <lineage>
        <taxon>Bacteria</taxon>
        <taxon>Pseudomonadati</taxon>
        <taxon>Pseudomonadota</taxon>
        <taxon>Alphaproteobacteria</taxon>
        <taxon>Holosporales</taxon>
        <taxon>Candidatus Paracaedibacteraceae</taxon>
        <taxon>Candidatus Odyssella</taxon>
    </lineage>
</organism>
<feature type="transmembrane region" description="Helical" evidence="1">
    <location>
        <begin position="7"/>
        <end position="24"/>
    </location>
</feature>
<protein>
    <submittedName>
        <fullName evidence="2">Uncharacterized protein</fullName>
    </submittedName>
</protein>
<evidence type="ECO:0000313" key="2">
    <source>
        <dbReference type="EMBL" id="AIK96554.1"/>
    </source>
</evidence>
<keyword evidence="1" id="KW-0472">Membrane</keyword>
<accession>A0A077AX49</accession>
<reference evidence="2 3" key="1">
    <citation type="submission" date="2014-07" db="EMBL/GenBank/DDBJ databases">
        <title>Comparative genomic insights into amoeba endosymbionts belonging to the families of Holosporaceae and Candidatus Midichloriaceae within Rickettsiales.</title>
        <authorList>
            <person name="Wang Z."/>
            <person name="Wu M."/>
        </authorList>
    </citation>
    <scope>NUCLEOTIDE SEQUENCE [LARGE SCALE GENOMIC DNA]</scope>
    <source>
        <strain evidence="2">PRA3</strain>
    </source>
</reference>
<sequence length="105" mass="11694">MSNVRIIKFFLLKNIIAFIILGLLEKLDTLGSENQQDMLFCFSKSLGLNGGISSQVSITALILQIPLIICLVNRGLFGIRLPAILLSEKTEAFLEIDENLQKKET</sequence>
<gene>
    <name evidence="2" type="ORF">ID47_07105</name>
</gene>
<keyword evidence="1" id="KW-0812">Transmembrane</keyword>
<evidence type="ECO:0000313" key="3">
    <source>
        <dbReference type="Proteomes" id="UP000028926"/>
    </source>
</evidence>
<dbReference type="RefSeq" id="WP_038465076.1">
    <property type="nucleotide sequence ID" value="NZ_CP008941.1"/>
</dbReference>
<dbReference type="AlphaFoldDB" id="A0A077AX49"/>